<dbReference type="PRINTS" id="PR00081">
    <property type="entry name" value="GDHRDH"/>
</dbReference>
<evidence type="ECO:0000256" key="1">
    <source>
        <dbReference type="ARBA" id="ARBA00006484"/>
    </source>
</evidence>
<proteinExistence type="inferred from homology"/>
<dbReference type="Pfam" id="PF00106">
    <property type="entry name" value="adh_short"/>
    <property type="match status" value="1"/>
</dbReference>
<dbReference type="InterPro" id="IPR036291">
    <property type="entry name" value="NAD(P)-bd_dom_sf"/>
</dbReference>
<name>A0ABS1SJT2_9MICO</name>
<evidence type="ECO:0000313" key="4">
    <source>
        <dbReference type="EMBL" id="MBL3688432.1"/>
    </source>
</evidence>
<dbReference type="EMBL" id="QYAD01000001">
    <property type="protein sequence ID" value="MBL3688432.1"/>
    <property type="molecule type" value="Genomic_DNA"/>
</dbReference>
<reference evidence="4 5" key="1">
    <citation type="submission" date="2018-09" db="EMBL/GenBank/DDBJ databases">
        <title>Comparative genomics of Leucobacter spp.</title>
        <authorList>
            <person name="Reis A.C."/>
            <person name="Kolvenbach B.A."/>
            <person name="Corvini P.F.X."/>
            <person name="Nunes O.C."/>
        </authorList>
    </citation>
    <scope>NUCLEOTIDE SEQUENCE [LARGE SCALE GENOMIC DNA]</scope>
    <source>
        <strain evidence="4 5">L-1</strain>
    </source>
</reference>
<dbReference type="CDD" id="cd05233">
    <property type="entry name" value="SDR_c"/>
    <property type="match status" value="1"/>
</dbReference>
<comment type="similarity">
    <text evidence="1 3">Belongs to the short-chain dehydrogenases/reductases (SDR) family.</text>
</comment>
<keyword evidence="2" id="KW-0560">Oxidoreductase</keyword>
<dbReference type="PRINTS" id="PR00080">
    <property type="entry name" value="SDRFAMILY"/>
</dbReference>
<organism evidence="4 5">
    <name type="scientific">Leucobacter chromiireducens subsp. chromiireducens</name>
    <dbReference type="NCBI Taxonomy" id="660067"/>
    <lineage>
        <taxon>Bacteria</taxon>
        <taxon>Bacillati</taxon>
        <taxon>Actinomycetota</taxon>
        <taxon>Actinomycetes</taxon>
        <taxon>Micrococcales</taxon>
        <taxon>Microbacteriaceae</taxon>
        <taxon>Leucobacter</taxon>
    </lineage>
</organism>
<dbReference type="SUPFAM" id="SSF51735">
    <property type="entry name" value="NAD(P)-binding Rossmann-fold domains"/>
    <property type="match status" value="1"/>
</dbReference>
<dbReference type="Proteomes" id="UP001646141">
    <property type="component" value="Unassembled WGS sequence"/>
</dbReference>
<dbReference type="PANTHER" id="PTHR44196">
    <property type="entry name" value="DEHYDROGENASE/REDUCTASE SDR FAMILY MEMBER 7B"/>
    <property type="match status" value="1"/>
</dbReference>
<dbReference type="Gene3D" id="3.40.50.720">
    <property type="entry name" value="NAD(P)-binding Rossmann-like Domain"/>
    <property type="match status" value="1"/>
</dbReference>
<evidence type="ECO:0000313" key="5">
    <source>
        <dbReference type="Proteomes" id="UP001646141"/>
    </source>
</evidence>
<dbReference type="PANTHER" id="PTHR44196:SF2">
    <property type="entry name" value="SHORT-CHAIN DEHYDROGENASE-RELATED"/>
    <property type="match status" value="1"/>
</dbReference>
<comment type="caution">
    <text evidence="4">The sequence shown here is derived from an EMBL/GenBank/DDBJ whole genome shotgun (WGS) entry which is preliminary data.</text>
</comment>
<evidence type="ECO:0000256" key="2">
    <source>
        <dbReference type="ARBA" id="ARBA00023002"/>
    </source>
</evidence>
<keyword evidence="5" id="KW-1185">Reference proteome</keyword>
<gene>
    <name evidence="4" type="ORF">D3226_00440</name>
</gene>
<dbReference type="RefSeq" id="WP_202380483.1">
    <property type="nucleotide sequence ID" value="NZ_BAAAMA010000003.1"/>
</dbReference>
<dbReference type="PIRSF" id="PIRSF000126">
    <property type="entry name" value="11-beta-HSD1"/>
    <property type="match status" value="1"/>
</dbReference>
<dbReference type="InterPro" id="IPR002347">
    <property type="entry name" value="SDR_fam"/>
</dbReference>
<protein>
    <submittedName>
        <fullName evidence="4">SDR family NAD(P)-dependent oxidoreductase</fullName>
    </submittedName>
</protein>
<accession>A0ABS1SJT2</accession>
<evidence type="ECO:0000256" key="3">
    <source>
        <dbReference type="RuleBase" id="RU000363"/>
    </source>
</evidence>
<sequence length="277" mass="30119">MTYSALITGASAGLGAEFARQLTALGVHVILVARDEQRLTQLAHELDAKRTTGDPNRDTPQAPTAEVLAADLTTEVGLERVAARLADASRPVNILINNAGFGVYASFETSDIADERRMHELLSWAPLRLAHAALPGMLARGEGWILNVASVAAFTPTGTYGAAKAAVVSLSRSLNARYRRRGVRVTALCPGLLATEFHERMGEEHLPQLPRIAWADTRRVAREGLRALHAGRSVRVSDWRYRLTAPLTRLLPDRLLERMTTTSAQASGRPAHDDHGE</sequence>